<feature type="transmembrane region" description="Helical" evidence="8">
    <location>
        <begin position="50"/>
        <end position="74"/>
    </location>
</feature>
<evidence type="ECO:0000313" key="13">
    <source>
        <dbReference type="Proteomes" id="UP000663832"/>
    </source>
</evidence>
<dbReference type="Proteomes" id="UP000663877">
    <property type="component" value="Unassembled WGS sequence"/>
</dbReference>
<evidence type="ECO:0000256" key="7">
    <source>
        <dbReference type="ARBA" id="ARBA00023224"/>
    </source>
</evidence>
<comment type="subcellular location">
    <subcellularLocation>
        <location evidence="1">Membrane</location>
        <topology evidence="1">Multi-pass membrane protein</topology>
    </subcellularLocation>
</comment>
<dbReference type="GO" id="GO:0005886">
    <property type="term" value="C:plasma membrane"/>
    <property type="evidence" value="ECO:0007669"/>
    <property type="project" value="TreeGrafter"/>
</dbReference>
<keyword evidence="6" id="KW-0675">Receptor</keyword>
<keyword evidence="13" id="KW-1185">Reference proteome</keyword>
<proteinExistence type="predicted"/>
<feature type="domain" description="G-protein coupled receptors family 1 profile" evidence="9">
    <location>
        <begin position="30"/>
        <end position="273"/>
    </location>
</feature>
<evidence type="ECO:0000256" key="8">
    <source>
        <dbReference type="SAM" id="Phobius"/>
    </source>
</evidence>
<feature type="transmembrane region" description="Helical" evidence="8">
    <location>
        <begin position="220"/>
        <end position="245"/>
    </location>
</feature>
<evidence type="ECO:0000256" key="3">
    <source>
        <dbReference type="ARBA" id="ARBA00022989"/>
    </source>
</evidence>
<feature type="transmembrane region" description="Helical" evidence="8">
    <location>
        <begin position="13"/>
        <end position="38"/>
    </location>
</feature>
<feature type="transmembrane region" description="Helical" evidence="8">
    <location>
        <begin position="173"/>
        <end position="199"/>
    </location>
</feature>
<sequence>MASTVKTIDFINFIISVYIGYFIVISGVIGNIINTLVFTQLKIFRKNQSAFYLTVTAIVQSNQLIFGSAVRVTTAAFGYDPTRTSLIWCKIRQYLLQFTAVILAIIMCIIAIDQYLATSYYVQLRQLSTLKIAHCLIAIVSLFAALYGIPFAIFTEIHVDAGCATFNPTFNYYYSFIHLCLLLGVIPMTISSLFSLLAYQNVRRIIRRQMPVVRRRLDHQLTAMILVRVAIFVITTTPFVCFRIYEINNPVDVNNEFAVAVDRLSSTIITAIFTIQHAGGFYIFYLTSSQFRRQVKCLFHKIIRRKCMRIRMNRNRVTPQTVEESKSSKDGS</sequence>
<dbReference type="AlphaFoldDB" id="A0A814X074"/>
<reference evidence="11" key="1">
    <citation type="submission" date="2021-02" db="EMBL/GenBank/DDBJ databases">
        <authorList>
            <person name="Nowell W R."/>
        </authorList>
    </citation>
    <scope>NUCLEOTIDE SEQUENCE</scope>
</reference>
<gene>
    <name evidence="10" type="ORF">BJG266_LOCUS4024</name>
    <name evidence="11" type="ORF">QVE165_LOCUS26383</name>
    <name evidence="12" type="ORF">QVE165_LOCUS26468</name>
</gene>
<feature type="transmembrane region" description="Helical" evidence="8">
    <location>
        <begin position="265"/>
        <end position="286"/>
    </location>
</feature>
<dbReference type="PROSITE" id="PS50262">
    <property type="entry name" value="G_PROTEIN_RECEP_F1_2"/>
    <property type="match status" value="1"/>
</dbReference>
<dbReference type="GO" id="GO:0004930">
    <property type="term" value="F:G protein-coupled receptor activity"/>
    <property type="evidence" value="ECO:0007669"/>
    <property type="project" value="UniProtKB-KW"/>
</dbReference>
<dbReference type="PANTHER" id="PTHR24243:SF230">
    <property type="entry name" value="G-PROTEIN COUPLED RECEPTORS FAMILY 1 PROFILE DOMAIN-CONTAINING PROTEIN"/>
    <property type="match status" value="1"/>
</dbReference>
<evidence type="ECO:0000256" key="2">
    <source>
        <dbReference type="ARBA" id="ARBA00022692"/>
    </source>
</evidence>
<name>A0A814X074_9BILA</name>
<feature type="transmembrane region" description="Helical" evidence="8">
    <location>
        <begin position="132"/>
        <end position="153"/>
    </location>
</feature>
<keyword evidence="5 8" id="KW-0472">Membrane</keyword>
<protein>
    <recommendedName>
        <fullName evidence="9">G-protein coupled receptors family 1 profile domain-containing protein</fullName>
    </recommendedName>
</protein>
<comment type="caution">
    <text evidence="11">The sequence shown here is derived from an EMBL/GenBank/DDBJ whole genome shotgun (WGS) entry which is preliminary data.</text>
</comment>
<dbReference type="Proteomes" id="UP000663832">
    <property type="component" value="Unassembled WGS sequence"/>
</dbReference>
<dbReference type="InterPro" id="IPR017452">
    <property type="entry name" value="GPCR_Rhodpsn_7TM"/>
</dbReference>
<evidence type="ECO:0000256" key="6">
    <source>
        <dbReference type="ARBA" id="ARBA00023170"/>
    </source>
</evidence>
<evidence type="ECO:0000313" key="10">
    <source>
        <dbReference type="EMBL" id="CAF0779177.1"/>
    </source>
</evidence>
<evidence type="ECO:0000313" key="12">
    <source>
        <dbReference type="EMBL" id="CAF1212901.1"/>
    </source>
</evidence>
<evidence type="ECO:0000256" key="5">
    <source>
        <dbReference type="ARBA" id="ARBA00023136"/>
    </source>
</evidence>
<dbReference type="Pfam" id="PF00001">
    <property type="entry name" value="7tm_1"/>
    <property type="match status" value="1"/>
</dbReference>
<evidence type="ECO:0000256" key="1">
    <source>
        <dbReference type="ARBA" id="ARBA00004141"/>
    </source>
</evidence>
<evidence type="ECO:0000256" key="4">
    <source>
        <dbReference type="ARBA" id="ARBA00023040"/>
    </source>
</evidence>
<dbReference type="PANTHER" id="PTHR24243">
    <property type="entry name" value="G-PROTEIN COUPLED RECEPTOR"/>
    <property type="match status" value="1"/>
</dbReference>
<dbReference type="InterPro" id="IPR000276">
    <property type="entry name" value="GPCR_Rhodpsn"/>
</dbReference>
<dbReference type="OrthoDB" id="10026701at2759"/>
<keyword evidence="2 8" id="KW-0812">Transmembrane</keyword>
<keyword evidence="7" id="KW-0807">Transducer</keyword>
<dbReference type="SUPFAM" id="SSF81321">
    <property type="entry name" value="Family A G protein-coupled receptor-like"/>
    <property type="match status" value="1"/>
</dbReference>
<dbReference type="EMBL" id="CAJNOM010000196">
    <property type="protein sequence ID" value="CAF1211342.1"/>
    <property type="molecule type" value="Genomic_DNA"/>
</dbReference>
<dbReference type="Gene3D" id="1.20.1070.10">
    <property type="entry name" value="Rhodopsin 7-helix transmembrane proteins"/>
    <property type="match status" value="1"/>
</dbReference>
<accession>A0A814X074</accession>
<keyword evidence="4" id="KW-0297">G-protein coupled receptor</keyword>
<evidence type="ECO:0000313" key="11">
    <source>
        <dbReference type="EMBL" id="CAF1211342.1"/>
    </source>
</evidence>
<organism evidence="11 13">
    <name type="scientific">Adineta steineri</name>
    <dbReference type="NCBI Taxonomy" id="433720"/>
    <lineage>
        <taxon>Eukaryota</taxon>
        <taxon>Metazoa</taxon>
        <taxon>Spiralia</taxon>
        <taxon>Gnathifera</taxon>
        <taxon>Rotifera</taxon>
        <taxon>Eurotatoria</taxon>
        <taxon>Bdelloidea</taxon>
        <taxon>Adinetida</taxon>
        <taxon>Adinetidae</taxon>
        <taxon>Adineta</taxon>
    </lineage>
</organism>
<feature type="transmembrane region" description="Helical" evidence="8">
    <location>
        <begin position="94"/>
        <end position="112"/>
    </location>
</feature>
<dbReference type="EMBL" id="CAJNOM010000196">
    <property type="protein sequence ID" value="CAF1212901.1"/>
    <property type="molecule type" value="Genomic_DNA"/>
</dbReference>
<keyword evidence="3 8" id="KW-1133">Transmembrane helix</keyword>
<evidence type="ECO:0000259" key="9">
    <source>
        <dbReference type="PROSITE" id="PS50262"/>
    </source>
</evidence>
<dbReference type="EMBL" id="CAJNOI010000009">
    <property type="protein sequence ID" value="CAF0779177.1"/>
    <property type="molecule type" value="Genomic_DNA"/>
</dbReference>